<sequence>MAHDVPTHSALIKRESRNAVVAYVKEECLNNPNPKYLNDMLDVYLDPTKAIDDYDSITWCKWLIAGGPNYDLFAKKVREYDSSVICGLVWTAKFVAYRCRTCAISSCMSLCADCFHAGNHEGHDYNMFRSQAGGACDCGDVNVMNPSGFCPRHGPEKQQAAASPPPELLAVAQAMMPRIFMRLIFYLRDISEPTLADADQYLLFLHSLSDMGAAMRHIMTQALTDPAQYKALMKNDNNPGYYEQSLLKYETALQNLPYPEECRVDTDGKLKRRGSCSSDLGHQLVDSHSSMLEELVFWMIKWEFPQSIVTLLLGLLPDDTYKNAFTEAFVQHYSRISTILASVSDRSTVANRVVHISVQLFSNESLALRMSANNDLLSTVILSLANMLQSILVPSTLAGGAVNKHLVVECEKDVMKVHCYWPIVSDLINLLTHSSVAKRFLSDHGLPVIWMDLVTVLQGMNVNQRELSYHVEYEPDTYYAAFSAELEICACPMWSLINHCSTPDTKKHVKLMLQVSISALEAWFKSIDFGHCGKPNPNQLTFHLPLHRYLAAFLMLGVQKHGFQLSSRLPSQSSLQAILMHPLQIQVCIPQIYSGMWVRNGIQIKGQAMTYKQCHFCYSMADLDIYLVQVCAASMEPDLFVELLLERFQLQNWLLFENDLKDNKPDEAMEMTPEVVMLDGALGFLCSLFGIRTYLGMTEEEQVRLEMASLLCMNDRQHSQLSELMPDRSGMSSNGTDFFEPVLKQLADYKAPSFEAGVGLNQGTYTPKGLVWEHEFDPVHVSHRAIYRKDFQAAMDRYSEYMHTSGLYKGKNALWPPYKVPGKSNPAYKNLFQVLNCSTMHAFLYMILYKMLHQTPTMPESILYKAVHLLYLCLHFAPKTVPSMAPNMGSVVKDGHLRGWFSGPDIKANACEIIHKVELAADVCDSSYINLASSTVEEVFNLSPTISPALGGPITPAQTGLIPSICTFSSNLSYSVSSTAQPVTATPDMVKPKYISSGLTATCTDRRPEKVLDESIISLVIKLHNRMTSTSSFYQPATSQASQTTSIGDGAFYMARLLDYFHSSFGPAAQHIQSTCETFSNQMCTDKRNKSRDESKRKKAFYRQQKLMAEFASQQKAFMEKVQDGIADIEVDEDTVDGQNVDANAGACSGKKYDCVICNQSTPSRSGQYVGLVVFLQSTSVLGHRQRVDVVRSITEAPSQKDLEVLRCGSILRQRITQMLLHFEGDSVDMSVNIGWDGGVFVTTCGHHLHLDCQRSYVDALRNQAEAGSHAEAMPINRDEFFCPMCRQLSNAVLPMVPDDNCFPLVPMVAQDPSVMVAHLAEMIYQTPERTGLSEILMAIQNTIDAINNVSYKHFRSVLEQDNNGPNFLYISSLVRTNLEMEILLRGGTLEKTLPSTISKRMCLVPLLHVLGLHTKVKLGAPSSLIELWSHITGVSLTRDSSSLSLYKHQVPLLMKDMAADLVHIVLMLPMTMELRHYLFVVQKLYCATYIQALVTVTCCFTQEEREAWRKKGQEVMIYREWYFDILTVNFVDDKAFTKKALNICMQICQSVWSPHSVEARVQEFCLPFLRVAAVLRQHIFGPELPPVQEMLEFEHLVRYLDLVAPEAHSRMGTEVTGSSCLVWAVPQSTVLVQAWCQHINNFAKIKVAECKFFLSMSGKWARPHLLKLPQHYYEIFTSYRYQCCQHCHRIPKDPAICLVCGAFLCFREDCCAINGVSECVEHSIVCGAGTGIFLLINSSIIVVIRGPRATLWGSLYLDQHGEEDRDLKRGKPLYLSRERLEVLESQWLGHTFEHTCKRWIQHKNRL</sequence>
<dbReference type="OrthoDB" id="15304at2759"/>
<evidence type="ECO:0000313" key="13">
    <source>
        <dbReference type="Proteomes" id="UP000245119"/>
    </source>
</evidence>
<evidence type="ECO:0000256" key="10">
    <source>
        <dbReference type="RuleBase" id="RU366018"/>
    </source>
</evidence>
<name>A0A2T7P8K0_POMCA</name>
<proteinExistence type="inferred from homology"/>
<dbReference type="Pfam" id="PF22960">
    <property type="entry name" value="WHD_UBR1"/>
    <property type="match status" value="1"/>
</dbReference>
<evidence type="ECO:0000259" key="11">
    <source>
        <dbReference type="PROSITE" id="PS51157"/>
    </source>
</evidence>
<dbReference type="PANTHER" id="PTHR21497:SF39">
    <property type="entry name" value="E3 UBIQUITIN-PROTEIN LIGASE UBR3"/>
    <property type="match status" value="1"/>
</dbReference>
<dbReference type="Proteomes" id="UP000245119">
    <property type="component" value="Linkage Group LG5"/>
</dbReference>
<dbReference type="InterPro" id="IPR003126">
    <property type="entry name" value="Znf_UBR"/>
</dbReference>
<dbReference type="PANTHER" id="PTHR21497">
    <property type="entry name" value="UBIQUITIN LIGASE E3 ALPHA-RELATED"/>
    <property type="match status" value="1"/>
</dbReference>
<dbReference type="FunFam" id="2.10.110.30:FF:000002">
    <property type="entry name" value="Putative e3 ubiquitin-protein ligase ubr3"/>
    <property type="match status" value="1"/>
</dbReference>
<evidence type="ECO:0000256" key="4">
    <source>
        <dbReference type="ARBA" id="ARBA00022723"/>
    </source>
</evidence>
<dbReference type="EMBL" id="PZQS01000005">
    <property type="protein sequence ID" value="PVD29744.1"/>
    <property type="molecule type" value="Genomic_DNA"/>
</dbReference>
<accession>A0A2T7P8K0</accession>
<keyword evidence="4 10" id="KW-0479">Metal-binding</keyword>
<keyword evidence="6 10" id="KW-0833">Ubl conjugation pathway</keyword>
<dbReference type="GO" id="GO:0008270">
    <property type="term" value="F:zinc ion binding"/>
    <property type="evidence" value="ECO:0007669"/>
    <property type="project" value="UniProtKB-UniRule"/>
</dbReference>
<evidence type="ECO:0000256" key="8">
    <source>
        <dbReference type="ARBA" id="ARBA00046341"/>
    </source>
</evidence>
<dbReference type="CDD" id="cd19673">
    <property type="entry name" value="UBR-box_UBR3"/>
    <property type="match status" value="1"/>
</dbReference>
<keyword evidence="3 10" id="KW-0808">Transferase</keyword>
<dbReference type="SMART" id="SM00396">
    <property type="entry name" value="ZnF_UBR1"/>
    <property type="match status" value="1"/>
</dbReference>
<dbReference type="InterPro" id="IPR044046">
    <property type="entry name" value="E3_ligase_UBR-like_C"/>
</dbReference>
<dbReference type="Gene3D" id="2.10.110.30">
    <property type="match status" value="1"/>
</dbReference>
<protein>
    <recommendedName>
        <fullName evidence="10">E3 ubiquitin-protein ligase</fullName>
        <ecNumber evidence="10">2.3.2.27</ecNumber>
    </recommendedName>
</protein>
<dbReference type="GO" id="GO:0061630">
    <property type="term" value="F:ubiquitin protein ligase activity"/>
    <property type="evidence" value="ECO:0007669"/>
    <property type="project" value="UniProtKB-UniRule"/>
</dbReference>
<evidence type="ECO:0000256" key="6">
    <source>
        <dbReference type="ARBA" id="ARBA00022786"/>
    </source>
</evidence>
<feature type="domain" description="UBR-type" evidence="11">
    <location>
        <begin position="84"/>
        <end position="155"/>
    </location>
</feature>
<dbReference type="STRING" id="400727.A0A2T7P8K0"/>
<dbReference type="GO" id="GO:0005737">
    <property type="term" value="C:cytoplasm"/>
    <property type="evidence" value="ECO:0007669"/>
    <property type="project" value="TreeGrafter"/>
</dbReference>
<comment type="catalytic activity">
    <reaction evidence="1 10">
        <text>S-ubiquitinyl-[E2 ubiquitin-conjugating enzyme]-L-cysteine + [acceptor protein]-L-lysine = [E2 ubiquitin-conjugating enzyme]-L-cysteine + N(6)-ubiquitinyl-[acceptor protein]-L-lysine.</text>
        <dbReference type="EC" id="2.3.2.27"/>
    </reaction>
</comment>
<comment type="caution">
    <text evidence="12">The sequence shown here is derived from an EMBL/GenBank/DDBJ whole genome shotgun (WGS) entry which is preliminary data.</text>
</comment>
<feature type="zinc finger region" description="UBR-type" evidence="9">
    <location>
        <begin position="84"/>
        <end position="155"/>
    </location>
</feature>
<dbReference type="GO" id="GO:0000151">
    <property type="term" value="C:ubiquitin ligase complex"/>
    <property type="evidence" value="ECO:0007669"/>
    <property type="project" value="TreeGrafter"/>
</dbReference>
<dbReference type="UniPathway" id="UPA00143"/>
<evidence type="ECO:0000256" key="1">
    <source>
        <dbReference type="ARBA" id="ARBA00000900"/>
    </source>
</evidence>
<evidence type="ECO:0000256" key="3">
    <source>
        <dbReference type="ARBA" id="ARBA00022679"/>
    </source>
</evidence>
<dbReference type="Pfam" id="PF18995">
    <property type="entry name" value="PRT6_C"/>
    <property type="match status" value="1"/>
</dbReference>
<evidence type="ECO:0000313" key="12">
    <source>
        <dbReference type="EMBL" id="PVD29744.1"/>
    </source>
</evidence>
<organism evidence="12 13">
    <name type="scientific">Pomacea canaliculata</name>
    <name type="common">Golden apple snail</name>
    <dbReference type="NCBI Taxonomy" id="400727"/>
    <lineage>
        <taxon>Eukaryota</taxon>
        <taxon>Metazoa</taxon>
        <taxon>Spiralia</taxon>
        <taxon>Lophotrochozoa</taxon>
        <taxon>Mollusca</taxon>
        <taxon>Gastropoda</taxon>
        <taxon>Caenogastropoda</taxon>
        <taxon>Architaenioglossa</taxon>
        <taxon>Ampullarioidea</taxon>
        <taxon>Ampullariidae</taxon>
        <taxon>Pomacea</taxon>
    </lineage>
</organism>
<keyword evidence="5 10" id="KW-0863">Zinc-finger</keyword>
<gene>
    <name evidence="12" type="ORF">C0Q70_09000</name>
</gene>
<evidence type="ECO:0000256" key="7">
    <source>
        <dbReference type="ARBA" id="ARBA00022833"/>
    </source>
</evidence>
<keyword evidence="13" id="KW-1185">Reference proteome</keyword>
<dbReference type="GO" id="GO:0071596">
    <property type="term" value="P:ubiquitin-dependent protein catabolic process via the N-end rule pathway"/>
    <property type="evidence" value="ECO:0007669"/>
    <property type="project" value="UniProtKB-UniRule"/>
</dbReference>
<dbReference type="EC" id="2.3.2.27" evidence="10"/>
<evidence type="ECO:0000256" key="9">
    <source>
        <dbReference type="PROSITE-ProRule" id="PRU00508"/>
    </source>
</evidence>
<dbReference type="InterPro" id="IPR039164">
    <property type="entry name" value="UBR1-like"/>
</dbReference>
<dbReference type="PROSITE" id="PS51157">
    <property type="entry name" value="ZF_UBR"/>
    <property type="match status" value="1"/>
</dbReference>
<evidence type="ECO:0000256" key="5">
    <source>
        <dbReference type="ARBA" id="ARBA00022771"/>
    </source>
</evidence>
<dbReference type="GO" id="GO:0016567">
    <property type="term" value="P:protein ubiquitination"/>
    <property type="evidence" value="ECO:0007669"/>
    <property type="project" value="UniProtKB-UniRule"/>
</dbReference>
<dbReference type="InterPro" id="IPR055194">
    <property type="entry name" value="UBR1-like_WH"/>
</dbReference>
<dbReference type="Pfam" id="PF02207">
    <property type="entry name" value="zf-UBR"/>
    <property type="match status" value="1"/>
</dbReference>
<reference evidence="12 13" key="1">
    <citation type="submission" date="2018-04" db="EMBL/GenBank/DDBJ databases">
        <title>The genome of golden apple snail Pomacea canaliculata provides insight into stress tolerance and invasive adaptation.</title>
        <authorList>
            <person name="Liu C."/>
            <person name="Liu B."/>
            <person name="Ren Y."/>
            <person name="Zhang Y."/>
            <person name="Wang H."/>
            <person name="Li S."/>
            <person name="Jiang F."/>
            <person name="Yin L."/>
            <person name="Zhang G."/>
            <person name="Qian W."/>
            <person name="Fan W."/>
        </authorList>
    </citation>
    <scope>NUCLEOTIDE SEQUENCE [LARGE SCALE GENOMIC DNA]</scope>
    <source>
        <strain evidence="12">SZHN2017</strain>
        <tissue evidence="12">Muscle</tissue>
    </source>
</reference>
<comment type="function">
    <text evidence="10">Ubiquitin ligase protein which is a component of the N-end rule pathway. Recognizes and binds to proteins bearing specific N-terminal residues that are destabilizing according to the N-end rule, leading to their ubiquitination and subsequent degradation.</text>
</comment>
<keyword evidence="7 10" id="KW-0862">Zinc</keyword>
<comment type="pathway">
    <text evidence="2 10">Protein modification; protein ubiquitination.</text>
</comment>
<evidence type="ECO:0000256" key="2">
    <source>
        <dbReference type="ARBA" id="ARBA00004906"/>
    </source>
</evidence>
<comment type="similarity">
    <text evidence="8 10">Belongs to the E3 ubiquitin-protein ligase UBR1-like family.</text>
</comment>